<dbReference type="AlphaFoldDB" id="A6KJ35"/>
<dbReference type="EMBL" id="CH474054">
    <property type="protein sequence ID" value="EDL96758.1"/>
    <property type="molecule type" value="Genomic_DNA"/>
</dbReference>
<protein>
    <submittedName>
        <fullName evidence="2">RCG50926, isoform CRA_c</fullName>
    </submittedName>
</protein>
<feature type="region of interest" description="Disordered" evidence="1">
    <location>
        <begin position="1"/>
        <end position="32"/>
    </location>
</feature>
<reference evidence="3" key="1">
    <citation type="submission" date="2005-09" db="EMBL/GenBank/DDBJ databases">
        <authorList>
            <person name="Mural R.J."/>
            <person name="Li P.W."/>
            <person name="Adams M.D."/>
            <person name="Amanatides P.G."/>
            <person name="Baden-Tillson H."/>
            <person name="Barnstead M."/>
            <person name="Chin S.H."/>
            <person name="Dew I."/>
            <person name="Evans C.A."/>
            <person name="Ferriera S."/>
            <person name="Flanigan M."/>
            <person name="Fosler C."/>
            <person name="Glodek A."/>
            <person name="Gu Z."/>
            <person name="Holt R.A."/>
            <person name="Jennings D."/>
            <person name="Kraft C.L."/>
            <person name="Lu F."/>
            <person name="Nguyen T."/>
            <person name="Nusskern D.R."/>
            <person name="Pfannkoch C.M."/>
            <person name="Sitter C."/>
            <person name="Sutton G.G."/>
            <person name="Venter J.C."/>
            <person name="Wang Z."/>
            <person name="Woodage T."/>
            <person name="Zheng X.H."/>
            <person name="Zhong F."/>
        </authorList>
    </citation>
    <scope>NUCLEOTIDE SEQUENCE [LARGE SCALE GENOMIC DNA]</scope>
    <source>
        <strain>BN</strain>
        <strain evidence="3">Sprague-Dawley</strain>
    </source>
</reference>
<feature type="compositionally biased region" description="Polar residues" evidence="1">
    <location>
        <begin position="111"/>
        <end position="120"/>
    </location>
</feature>
<evidence type="ECO:0000256" key="1">
    <source>
        <dbReference type="SAM" id="MobiDB-lite"/>
    </source>
</evidence>
<feature type="compositionally biased region" description="Polar residues" evidence="1">
    <location>
        <begin position="75"/>
        <end position="92"/>
    </location>
</feature>
<feature type="region of interest" description="Disordered" evidence="1">
    <location>
        <begin position="72"/>
        <end position="142"/>
    </location>
</feature>
<evidence type="ECO:0000313" key="3">
    <source>
        <dbReference type="Proteomes" id="UP000234681"/>
    </source>
</evidence>
<accession>A6KJ35</accession>
<gene>
    <name evidence="2" type="ORF">rCG_50926</name>
</gene>
<evidence type="ECO:0000313" key="2">
    <source>
        <dbReference type="EMBL" id="EDL96758.1"/>
    </source>
</evidence>
<feature type="non-terminal residue" evidence="2">
    <location>
        <position position="157"/>
    </location>
</feature>
<proteinExistence type="predicted"/>
<dbReference type="Proteomes" id="UP000234681">
    <property type="component" value="Chromosome 19"/>
</dbReference>
<organism evidence="2 3">
    <name type="scientific">Rattus norvegicus</name>
    <name type="common">Rat</name>
    <dbReference type="NCBI Taxonomy" id="10116"/>
    <lineage>
        <taxon>Eukaryota</taxon>
        <taxon>Metazoa</taxon>
        <taxon>Chordata</taxon>
        <taxon>Craniata</taxon>
        <taxon>Vertebrata</taxon>
        <taxon>Euteleostomi</taxon>
        <taxon>Mammalia</taxon>
        <taxon>Eutheria</taxon>
        <taxon>Euarchontoglires</taxon>
        <taxon>Glires</taxon>
        <taxon>Rodentia</taxon>
        <taxon>Myomorpha</taxon>
        <taxon>Muroidea</taxon>
        <taxon>Muridae</taxon>
        <taxon>Murinae</taxon>
        <taxon>Rattus</taxon>
    </lineage>
</organism>
<name>A6KJ35_RAT</name>
<sequence length="157" mass="17689">MSGPPGLQKGFRGTHWTSSPQQDPGLPKRRGKRFIWGRKVKAVWKLVPEAAVIPGFSPPLCSRSLQDRIRFSHGRYQQSSSKVPPNTNQQWWQDPAETARSPKKQHESAGVTRTSQNARSSLPCLSRQSEDQGRQETNAMQVHCPLSPIHTLSKYHV</sequence>